<feature type="DNA-binding region" description="H-T-H motif" evidence="2">
    <location>
        <begin position="24"/>
        <end position="43"/>
    </location>
</feature>
<accession>A0A543G6J0</accession>
<dbReference type="EMBL" id="VFPJ01000001">
    <property type="protein sequence ID" value="TQM41703.1"/>
    <property type="molecule type" value="Genomic_DNA"/>
</dbReference>
<evidence type="ECO:0000313" key="4">
    <source>
        <dbReference type="EMBL" id="TQM41703.1"/>
    </source>
</evidence>
<evidence type="ECO:0000256" key="1">
    <source>
        <dbReference type="ARBA" id="ARBA00023125"/>
    </source>
</evidence>
<proteinExistence type="predicted"/>
<dbReference type="PROSITE" id="PS50977">
    <property type="entry name" value="HTH_TETR_2"/>
    <property type="match status" value="1"/>
</dbReference>
<gene>
    <name evidence="4" type="ORF">BC670_2697</name>
</gene>
<sequence>MDRKSEIIQVASKLFHEKGYSAVTVRDIAQYMGIKASSLYNHIKSKQEILVEIIIQTAQKFTFGMQSIIASESNAIQKLEQIIALHIEISVENSDYLACLNNDWMHLHDHDLQEFIKMRNLYEQNLRQIIKNGIEKGEIQNLDVEVILFSILSTLRSIYLWYYKNNSIDTLVLTQNITKILLKGIV</sequence>
<evidence type="ECO:0000256" key="2">
    <source>
        <dbReference type="PROSITE-ProRule" id="PRU00335"/>
    </source>
</evidence>
<dbReference type="PRINTS" id="PR00455">
    <property type="entry name" value="HTHTETR"/>
</dbReference>
<dbReference type="InterPro" id="IPR009057">
    <property type="entry name" value="Homeodomain-like_sf"/>
</dbReference>
<keyword evidence="1 2" id="KW-0238">DNA-binding</keyword>
<dbReference type="PANTHER" id="PTHR43479:SF11">
    <property type="entry name" value="ACREF_ENVCD OPERON REPRESSOR-RELATED"/>
    <property type="match status" value="1"/>
</dbReference>
<dbReference type="GO" id="GO:0003677">
    <property type="term" value="F:DNA binding"/>
    <property type="evidence" value="ECO:0007669"/>
    <property type="project" value="UniProtKB-UniRule"/>
</dbReference>
<dbReference type="Gene3D" id="1.10.357.10">
    <property type="entry name" value="Tetracycline Repressor, domain 2"/>
    <property type="match status" value="1"/>
</dbReference>
<dbReference type="AlphaFoldDB" id="A0A543G6J0"/>
<reference evidence="4 5" key="1">
    <citation type="submission" date="2019-06" db="EMBL/GenBank/DDBJ databases">
        <title>Genomic Encyclopedia of Archaeal and Bacterial Type Strains, Phase II (KMG-II): from individual species to whole genera.</title>
        <authorList>
            <person name="Goeker M."/>
        </authorList>
    </citation>
    <scope>NUCLEOTIDE SEQUENCE [LARGE SCALE GENOMIC DNA]</scope>
    <source>
        <strain evidence="4 5">DSM 24789</strain>
    </source>
</reference>
<dbReference type="InterPro" id="IPR036271">
    <property type="entry name" value="Tet_transcr_reg_TetR-rel_C_sf"/>
</dbReference>
<protein>
    <submittedName>
        <fullName evidence="4">TetR family transcriptional regulator</fullName>
    </submittedName>
</protein>
<dbReference type="InterPro" id="IPR050624">
    <property type="entry name" value="HTH-type_Tx_Regulator"/>
</dbReference>
<evidence type="ECO:0000259" key="3">
    <source>
        <dbReference type="PROSITE" id="PS50977"/>
    </source>
</evidence>
<dbReference type="Pfam" id="PF17932">
    <property type="entry name" value="TetR_C_24"/>
    <property type="match status" value="1"/>
</dbReference>
<dbReference type="SUPFAM" id="SSF48498">
    <property type="entry name" value="Tetracyclin repressor-like, C-terminal domain"/>
    <property type="match status" value="1"/>
</dbReference>
<dbReference type="Gene3D" id="1.10.10.60">
    <property type="entry name" value="Homeodomain-like"/>
    <property type="match status" value="1"/>
</dbReference>
<feature type="domain" description="HTH tetR-type" evidence="3">
    <location>
        <begin position="1"/>
        <end position="61"/>
    </location>
</feature>
<dbReference type="InterPro" id="IPR041490">
    <property type="entry name" value="KstR2_TetR_C"/>
</dbReference>
<comment type="caution">
    <text evidence="4">The sequence shown here is derived from an EMBL/GenBank/DDBJ whole genome shotgun (WGS) entry which is preliminary data.</text>
</comment>
<dbReference type="Pfam" id="PF00440">
    <property type="entry name" value="TetR_N"/>
    <property type="match status" value="1"/>
</dbReference>
<dbReference type="RefSeq" id="WP_089080724.1">
    <property type="nucleotide sequence ID" value="NZ_VFPJ01000001.1"/>
</dbReference>
<dbReference type="Proteomes" id="UP000320773">
    <property type="component" value="Unassembled WGS sequence"/>
</dbReference>
<evidence type="ECO:0000313" key="5">
    <source>
        <dbReference type="Proteomes" id="UP000320773"/>
    </source>
</evidence>
<name>A0A543G6J0_9FLAO</name>
<dbReference type="InterPro" id="IPR001647">
    <property type="entry name" value="HTH_TetR"/>
</dbReference>
<dbReference type="SUPFAM" id="SSF46689">
    <property type="entry name" value="Homeodomain-like"/>
    <property type="match status" value="1"/>
</dbReference>
<dbReference type="PANTHER" id="PTHR43479">
    <property type="entry name" value="ACREF/ENVCD OPERON REPRESSOR-RELATED"/>
    <property type="match status" value="1"/>
</dbReference>
<organism evidence="4 5">
    <name type="scientific">Flavobacterium branchiophilum</name>
    <dbReference type="NCBI Taxonomy" id="55197"/>
    <lineage>
        <taxon>Bacteria</taxon>
        <taxon>Pseudomonadati</taxon>
        <taxon>Bacteroidota</taxon>
        <taxon>Flavobacteriia</taxon>
        <taxon>Flavobacteriales</taxon>
        <taxon>Flavobacteriaceae</taxon>
        <taxon>Flavobacterium</taxon>
    </lineage>
</organism>